<sequence>MNAPGGDLASLLKPFHERAALAEDRLARLEAQLQCGGGPKAESKSAVTLEDLTELRNKLELVKSEQLAERKKAQEELAASAAEIRKLAYQLIHLKRSLVEADNKILELQQGK</sequence>
<dbReference type="AlphaFoldDB" id="A0ABD3H2H7"/>
<name>A0ABD3H2H7_9MARC</name>
<protein>
    <submittedName>
        <fullName evidence="2">Uncharacterized protein</fullName>
    </submittedName>
</protein>
<comment type="caution">
    <text evidence="2">The sequence shown here is derived from an EMBL/GenBank/DDBJ whole genome shotgun (WGS) entry which is preliminary data.</text>
</comment>
<dbReference type="PANTHER" id="PTHR38377">
    <property type="entry name" value="THREONINE-TRNA LIGASE 2"/>
    <property type="match status" value="1"/>
</dbReference>
<accession>A0ABD3H2H7</accession>
<organism evidence="2 3">
    <name type="scientific">Riccia sorocarpa</name>
    <dbReference type="NCBI Taxonomy" id="122646"/>
    <lineage>
        <taxon>Eukaryota</taxon>
        <taxon>Viridiplantae</taxon>
        <taxon>Streptophyta</taxon>
        <taxon>Embryophyta</taxon>
        <taxon>Marchantiophyta</taxon>
        <taxon>Marchantiopsida</taxon>
        <taxon>Marchantiidae</taxon>
        <taxon>Marchantiales</taxon>
        <taxon>Ricciaceae</taxon>
        <taxon>Riccia</taxon>
    </lineage>
</organism>
<keyword evidence="1" id="KW-0175">Coiled coil</keyword>
<feature type="coiled-coil region" evidence="1">
    <location>
        <begin position="49"/>
        <end position="90"/>
    </location>
</feature>
<reference evidence="2 3" key="1">
    <citation type="submission" date="2024-09" db="EMBL/GenBank/DDBJ databases">
        <title>Chromosome-scale assembly of Riccia sorocarpa.</title>
        <authorList>
            <person name="Paukszto L."/>
        </authorList>
    </citation>
    <scope>NUCLEOTIDE SEQUENCE [LARGE SCALE GENOMIC DNA]</scope>
    <source>
        <strain evidence="2">LP-2024</strain>
        <tissue evidence="2">Aerial parts of the thallus</tissue>
    </source>
</reference>
<evidence type="ECO:0000313" key="2">
    <source>
        <dbReference type="EMBL" id="KAL3684622.1"/>
    </source>
</evidence>
<keyword evidence="3" id="KW-1185">Reference proteome</keyword>
<dbReference type="EMBL" id="JBJQOH010000006">
    <property type="protein sequence ID" value="KAL3684622.1"/>
    <property type="molecule type" value="Genomic_DNA"/>
</dbReference>
<evidence type="ECO:0000256" key="1">
    <source>
        <dbReference type="SAM" id="Coils"/>
    </source>
</evidence>
<evidence type="ECO:0000313" key="3">
    <source>
        <dbReference type="Proteomes" id="UP001633002"/>
    </source>
</evidence>
<dbReference type="PANTHER" id="PTHR38377:SF1">
    <property type="entry name" value="THREONINE-TRNA LIGASE 2"/>
    <property type="match status" value="1"/>
</dbReference>
<dbReference type="Proteomes" id="UP001633002">
    <property type="component" value="Unassembled WGS sequence"/>
</dbReference>
<proteinExistence type="predicted"/>
<gene>
    <name evidence="2" type="ORF">R1sor_002644</name>
</gene>